<evidence type="ECO:0000256" key="2">
    <source>
        <dbReference type="ARBA" id="ARBA00009487"/>
    </source>
</evidence>
<dbReference type="InterPro" id="IPR026998">
    <property type="entry name" value="Calpastatin"/>
</dbReference>
<feature type="compositionally biased region" description="Polar residues" evidence="12">
    <location>
        <begin position="83"/>
        <end position="98"/>
    </location>
</feature>
<dbReference type="InterPro" id="IPR001259">
    <property type="entry name" value="Prot_inh_calpain"/>
</dbReference>
<evidence type="ECO:0000256" key="11">
    <source>
        <dbReference type="ARBA" id="ARBA00033013"/>
    </source>
</evidence>
<evidence type="ECO:0000256" key="12">
    <source>
        <dbReference type="SAM" id="MobiDB-lite"/>
    </source>
</evidence>
<evidence type="ECO:0000256" key="4">
    <source>
        <dbReference type="ARBA" id="ARBA00022499"/>
    </source>
</evidence>
<feature type="compositionally biased region" description="Basic residues" evidence="12">
    <location>
        <begin position="983"/>
        <end position="994"/>
    </location>
</feature>
<keyword evidence="14" id="KW-1185">Reference proteome</keyword>
<feature type="region of interest" description="Disordered" evidence="12">
    <location>
        <begin position="291"/>
        <end position="310"/>
    </location>
</feature>
<protein>
    <recommendedName>
        <fullName evidence="3">Calpastatin</fullName>
    </recommendedName>
    <alternativeName>
        <fullName evidence="11">Calpain inhibitor</fullName>
    </alternativeName>
</protein>
<evidence type="ECO:0000256" key="10">
    <source>
        <dbReference type="ARBA" id="ARBA00022990"/>
    </source>
</evidence>
<feature type="compositionally biased region" description="Low complexity" evidence="12">
    <location>
        <begin position="51"/>
        <end position="62"/>
    </location>
</feature>
<evidence type="ECO:0000256" key="9">
    <source>
        <dbReference type="ARBA" id="ARBA00022843"/>
    </source>
</evidence>
<feature type="region of interest" description="Disordered" evidence="12">
    <location>
        <begin position="320"/>
        <end position="377"/>
    </location>
</feature>
<feature type="compositionally biased region" description="Basic and acidic residues" evidence="12">
    <location>
        <begin position="495"/>
        <end position="514"/>
    </location>
</feature>
<dbReference type="Proteomes" id="UP000694546">
    <property type="component" value="Chromosome 13"/>
</dbReference>
<feature type="region of interest" description="Disordered" evidence="12">
    <location>
        <begin position="493"/>
        <end position="514"/>
    </location>
</feature>
<evidence type="ECO:0000313" key="14">
    <source>
        <dbReference type="Proteomes" id="UP000694546"/>
    </source>
</evidence>
<evidence type="ECO:0000256" key="3">
    <source>
        <dbReference type="ARBA" id="ARBA00017619"/>
    </source>
</evidence>
<organism evidence="13 14">
    <name type="scientific">Gadus morhua</name>
    <name type="common">Atlantic cod</name>
    <dbReference type="NCBI Taxonomy" id="8049"/>
    <lineage>
        <taxon>Eukaryota</taxon>
        <taxon>Metazoa</taxon>
        <taxon>Chordata</taxon>
        <taxon>Craniata</taxon>
        <taxon>Vertebrata</taxon>
        <taxon>Euteleostomi</taxon>
        <taxon>Actinopterygii</taxon>
        <taxon>Neopterygii</taxon>
        <taxon>Teleostei</taxon>
        <taxon>Neoteleostei</taxon>
        <taxon>Acanthomorphata</taxon>
        <taxon>Zeiogadaria</taxon>
        <taxon>Gadariae</taxon>
        <taxon>Gadiformes</taxon>
        <taxon>Gadoidei</taxon>
        <taxon>Gadidae</taxon>
        <taxon>Gadus</taxon>
    </lineage>
</organism>
<feature type="compositionally biased region" description="Low complexity" evidence="12">
    <location>
        <begin position="99"/>
        <end position="127"/>
    </location>
</feature>
<feature type="region of interest" description="Disordered" evidence="12">
    <location>
        <begin position="595"/>
        <end position="659"/>
    </location>
</feature>
<accession>A0A8C4ZAQ1</accession>
<keyword evidence="9" id="KW-0832">Ubl conjugation</keyword>
<keyword evidence="10" id="KW-0007">Acetylation</keyword>
<keyword evidence="7" id="KW-0789">Thiol protease inhibitor</keyword>
<evidence type="ECO:0000313" key="13">
    <source>
        <dbReference type="Ensembl" id="ENSGMOP00000009542.2"/>
    </source>
</evidence>
<dbReference type="Ensembl" id="ENSGMOT00000009801.2">
    <property type="protein sequence ID" value="ENSGMOP00000009542.2"/>
    <property type="gene ID" value="ENSGMOG00000008928.2"/>
</dbReference>
<dbReference type="AlphaFoldDB" id="A0A8C4ZAQ1"/>
<dbReference type="PANTHER" id="PTHR10077:SF0">
    <property type="entry name" value="CALPASTATIN"/>
    <property type="match status" value="1"/>
</dbReference>
<dbReference type="PANTHER" id="PTHR10077">
    <property type="entry name" value="CALPASTATIN"/>
    <property type="match status" value="1"/>
</dbReference>
<evidence type="ECO:0000256" key="7">
    <source>
        <dbReference type="ARBA" id="ARBA00022704"/>
    </source>
</evidence>
<evidence type="ECO:0000256" key="8">
    <source>
        <dbReference type="ARBA" id="ARBA00022737"/>
    </source>
</evidence>
<feature type="compositionally biased region" description="Pro residues" evidence="12">
    <location>
        <begin position="326"/>
        <end position="339"/>
    </location>
</feature>
<name>A0A8C4ZAQ1_GADMO</name>
<keyword evidence="8" id="KW-0677">Repeat</keyword>
<sequence length="1022" mass="104314">MGQILSWIRGPNRDNPDLLDVAVEQQSQPSQTTPTPAAQVTTVKPSQFETARAAAKRGVAGATSIDMSSPGATIVDMSAPARGSTNTASKTPPVSQVKATAAATPSPPSGAARATMSAGTAASSAQAKPTANEPAKSAAPTAKPPVRDTPKADPAKAAKPAGAVTPAAAAAAAAVGVSGKGKPEVAKPAQKVQVEVAPPRAKAAKEAPALDPFDALASSLPTVGPVKPEPVYTGPEVHEHGVTAEKGVLCGEREDTLPPNYRYENMPTAPDVKPKDVPKPMSTDEALDSLSFGFAPAPSAPPQAPQEKMESVDAIDALSAGFSNFAPPPPASVKSPAPPVDKKAKMDAIPDDFSLMGALSSPPPPQKSAEPKLKVESPAAPVLKEKTSAAPAVKAQAPAVPVAKIQAPAVPVAKIQAPAVPVAKAQAPAVPVAKAQAPAVPVAKVQAAVPKETKVDSFDDFSLDPFAALGDTLGAPEPVHELPELRPEDIVSEAKLTEEEGVRTGVRDDTLPPEYRFSEAKLKDLPAPKPEPSLAPGEALDFLSGDFVTLPAAAPVVQAPVLAPSAPPAQVMVEDLSALDALDALSGDFMTQTKTTSVQAPLPSLAKKTPKKDSAKPNTTVKVPSQKPVEDDFSLDPFAALSDTLAAPEPAPEPPKLRPEDIVSEGKVISEKGVRVGERDDTLPPEYRLSGDKLKDLPAPKPEPTMNTGDALDILSGDFLSPSLAPAVQAPVCSLPKPPASADFDALDALAGDFVTNAVVAPAVKCATSQPTQISRQVSEGDTSAMDALSDSLMDITPVPEPAPLPMKDIAKEKKVVEERLILMGEDDSTLPPEYRPTEEDIKMAAAEAKKPKEKPMGDAAALDLLSGDFLQAPSAPAAAVAPAAALAAAAAVAPAAAAAVAPAAAPCFVAPPATQQLVPDTEPLKPMAGSALDSLAGSLLPDAIKTTSKGEKPKKTTGPSLDSSSGNADAPGAKSKGEKAQGKSKSRSKSKKHHADDPSPIDQLAGDFRTDVMSAKKGGKS</sequence>
<feature type="region of interest" description="Disordered" evidence="12">
    <location>
        <begin position="227"/>
        <end position="285"/>
    </location>
</feature>
<dbReference type="GeneTree" id="ENSGT00390000002993"/>
<proteinExistence type="inferred from homology"/>
<feature type="region of interest" description="Disordered" evidence="12">
    <location>
        <begin position="24"/>
        <end position="192"/>
    </location>
</feature>
<feature type="compositionally biased region" description="Low complexity" evidence="12">
    <location>
        <begin position="157"/>
        <end position="177"/>
    </location>
</feature>
<reference evidence="13" key="1">
    <citation type="submission" date="2025-08" db="UniProtKB">
        <authorList>
            <consortium name="Ensembl"/>
        </authorList>
    </citation>
    <scope>IDENTIFICATION</scope>
</reference>
<dbReference type="OMA" id="LECHGQG"/>
<dbReference type="Pfam" id="PF00748">
    <property type="entry name" value="Calpain_inhib"/>
    <property type="match status" value="4"/>
</dbReference>
<keyword evidence="4" id="KW-1017">Isopeptide bond</keyword>
<feature type="region of interest" description="Disordered" evidence="12">
    <location>
        <begin position="674"/>
        <end position="711"/>
    </location>
</feature>
<evidence type="ECO:0000256" key="5">
    <source>
        <dbReference type="ARBA" id="ARBA00022553"/>
    </source>
</evidence>
<evidence type="ECO:0000256" key="6">
    <source>
        <dbReference type="ARBA" id="ARBA00022690"/>
    </source>
</evidence>
<reference evidence="13" key="2">
    <citation type="submission" date="2025-09" db="UniProtKB">
        <authorList>
            <consortium name="Ensembl"/>
        </authorList>
    </citation>
    <scope>IDENTIFICATION</scope>
</reference>
<feature type="compositionally biased region" description="Basic and acidic residues" evidence="12">
    <location>
        <begin position="689"/>
        <end position="698"/>
    </location>
</feature>
<dbReference type="GO" id="GO:0005737">
    <property type="term" value="C:cytoplasm"/>
    <property type="evidence" value="ECO:0007669"/>
    <property type="project" value="TreeGrafter"/>
</dbReference>
<evidence type="ECO:0000256" key="1">
    <source>
        <dbReference type="ARBA" id="ARBA00002637"/>
    </source>
</evidence>
<feature type="region of interest" description="Disordered" evidence="12">
    <location>
        <begin position="943"/>
        <end position="1022"/>
    </location>
</feature>
<dbReference type="GO" id="GO:0010859">
    <property type="term" value="F:calcium-dependent cysteine-type endopeptidase inhibitor activity"/>
    <property type="evidence" value="ECO:0007669"/>
    <property type="project" value="TreeGrafter"/>
</dbReference>
<comment type="function">
    <text evidence="1">Specific inhibition of calpain (calcium-dependent cysteine protease). Plays a key role in postmortem tenderization of meat and have been proposed to be involved in muscle protein degradation in living tissue.</text>
</comment>
<keyword evidence="6" id="KW-0646">Protease inhibitor</keyword>
<keyword evidence="5" id="KW-0597">Phosphoprotein</keyword>
<feature type="compositionally biased region" description="Polar residues" evidence="12">
    <location>
        <begin position="958"/>
        <end position="968"/>
    </location>
</feature>
<feature type="compositionally biased region" description="Basic and acidic residues" evidence="12">
    <location>
        <begin position="145"/>
        <end position="156"/>
    </location>
</feature>
<comment type="similarity">
    <text evidence="2">Belongs to the protease inhibitor I27 (calpastatin) family.</text>
</comment>
<feature type="compositionally biased region" description="Low complexity" evidence="12">
    <location>
        <begin position="25"/>
        <end position="43"/>
    </location>
</feature>